<evidence type="ECO:0000313" key="2">
    <source>
        <dbReference type="Proteomes" id="UP000427842"/>
    </source>
</evidence>
<evidence type="ECO:0000313" key="1">
    <source>
        <dbReference type="EMBL" id="KAB8124722.1"/>
    </source>
</evidence>
<name>A0ABQ6VXE1_9PROT</name>
<dbReference type="RefSeq" id="WP_014104968.1">
    <property type="nucleotide sequence ID" value="NZ_QYAZ01000001.1"/>
</dbReference>
<organism evidence="1 2">
    <name type="scientific">Komagataeibacter medellinensis</name>
    <dbReference type="NCBI Taxonomy" id="1177712"/>
    <lineage>
        <taxon>Bacteria</taxon>
        <taxon>Pseudomonadati</taxon>
        <taxon>Pseudomonadota</taxon>
        <taxon>Alphaproteobacteria</taxon>
        <taxon>Acetobacterales</taxon>
        <taxon>Acetobacteraceae</taxon>
        <taxon>Komagataeibacter</taxon>
    </lineage>
</organism>
<dbReference type="EMBL" id="QYAZ01000001">
    <property type="protein sequence ID" value="KAB8124722.1"/>
    <property type="molecule type" value="Genomic_DNA"/>
</dbReference>
<dbReference type="Proteomes" id="UP000427842">
    <property type="component" value="Unassembled WGS sequence"/>
</dbReference>
<sequence>MDFDVSYYKFHGVDRVGLLAALGLQDTDIADPNGDASYAIADLPNGWFVIRTQNDTGLIINYDRKTLCREGRLITCDVAAIDPLSQAAGYEQGEERWVVLHDGRNGDRLDLDVRGDVPDALLPLRQKAFVTAEREETDPRGPDSMLDVPLELIKAVTGFRHDRPQDVHPVPVFRWLKPVETT</sequence>
<protein>
    <submittedName>
        <fullName evidence="1">Uncharacterized protein</fullName>
    </submittedName>
</protein>
<comment type="caution">
    <text evidence="1">The sequence shown here is derived from an EMBL/GenBank/DDBJ whole genome shotgun (WGS) entry which is preliminary data.</text>
</comment>
<proteinExistence type="predicted"/>
<gene>
    <name evidence="1" type="ORF">D3W54_11630</name>
</gene>
<accession>A0ABQ6VXE1</accession>
<keyword evidence="2" id="KW-1185">Reference proteome</keyword>
<reference evidence="1 2" key="1">
    <citation type="submission" date="2018-09" db="EMBL/GenBank/DDBJ databases">
        <title>Genome sequence and characterization of the bcs clusters for the production of nanocellulose from the low pH resistant strain Komagataeibacter medellinensis ID13488.</title>
        <authorList>
            <person name="Hernandez-Arriaga A.M."/>
            <person name="Del Cerro C."/>
            <person name="Urbina L."/>
            <person name="Eceiza A."/>
            <person name="Retegi A."/>
            <person name="Prieto M.A."/>
        </authorList>
    </citation>
    <scope>NUCLEOTIDE SEQUENCE [LARGE SCALE GENOMIC DNA]</scope>
    <source>
        <strain evidence="1 2">ID13488</strain>
    </source>
</reference>